<dbReference type="EMBL" id="KC353357">
    <property type="protein sequence ID" value="AGH24367.1"/>
    <property type="molecule type" value="Genomic_DNA"/>
</dbReference>
<protein>
    <submittedName>
        <fullName evidence="9">ABC transporter subunit C</fullName>
    </submittedName>
</protein>
<feature type="transmembrane region" description="Helical" evidence="7">
    <location>
        <begin position="171"/>
        <end position="190"/>
    </location>
</feature>
<comment type="subcellular location">
    <subcellularLocation>
        <location evidence="1">Membrane</location>
        <topology evidence="1">Multi-pass membrane protein</topology>
    </subcellularLocation>
</comment>
<evidence type="ECO:0000256" key="1">
    <source>
        <dbReference type="ARBA" id="ARBA00004141"/>
    </source>
</evidence>
<proteinExistence type="inferred from homology"/>
<evidence type="ECO:0000256" key="2">
    <source>
        <dbReference type="ARBA" id="ARBA00005840"/>
    </source>
</evidence>
<feature type="transmembrane region" description="Helical" evidence="7">
    <location>
        <begin position="26"/>
        <end position="55"/>
    </location>
</feature>
<feature type="transmembrane region" description="Helical" evidence="7">
    <location>
        <begin position="108"/>
        <end position="128"/>
    </location>
</feature>
<dbReference type="GO" id="GO:0020037">
    <property type="term" value="F:heme binding"/>
    <property type="evidence" value="ECO:0007669"/>
    <property type="project" value="InterPro"/>
</dbReference>
<dbReference type="AlphaFoldDB" id="M4QAG3"/>
<dbReference type="InterPro" id="IPR045062">
    <property type="entry name" value="Cyt_c_biogenesis_CcsA/CcmC"/>
</dbReference>
<evidence type="ECO:0000256" key="7">
    <source>
        <dbReference type="SAM" id="Phobius"/>
    </source>
</evidence>
<accession>M4QAG3</accession>
<dbReference type="PRINTS" id="PR01386">
    <property type="entry name" value="CCMCBIOGNSIS"/>
</dbReference>
<keyword evidence="9" id="KW-0496">Mitochondrion</keyword>
<geneLocation type="mitochondrion" evidence="9"/>
<keyword evidence="5 7" id="KW-1133">Transmembrane helix</keyword>
<gene>
    <name evidence="9" type="primary">ccmC</name>
</gene>
<evidence type="ECO:0000259" key="8">
    <source>
        <dbReference type="Pfam" id="PF01578"/>
    </source>
</evidence>
<dbReference type="NCBIfam" id="TIGR01191">
    <property type="entry name" value="ccmC"/>
    <property type="match status" value="1"/>
</dbReference>
<reference evidence="9" key="1">
    <citation type="journal article" date="2004" name="RNA">
        <title>Mitochondrial 3' tRNA editing in the jakobid Seculamonas ecuadoriensis: a novel mechanism and implications for tRNA processing.</title>
        <authorList>
            <person name="Leigh J."/>
            <person name="Lang B.F."/>
        </authorList>
    </citation>
    <scope>NUCLEOTIDE SEQUENCE</scope>
    <source>
        <strain evidence="9">ATCC 50283</strain>
    </source>
</reference>
<dbReference type="GO" id="GO:0005886">
    <property type="term" value="C:plasma membrane"/>
    <property type="evidence" value="ECO:0007669"/>
    <property type="project" value="TreeGrafter"/>
</dbReference>
<keyword evidence="4" id="KW-0201">Cytochrome c-type biogenesis</keyword>
<dbReference type="Pfam" id="PF01578">
    <property type="entry name" value="Cytochrom_C_asm"/>
    <property type="match status" value="1"/>
</dbReference>
<name>M4QAG3_RECAM</name>
<feature type="domain" description="Cytochrome c assembly protein" evidence="8">
    <location>
        <begin position="21"/>
        <end position="194"/>
    </location>
</feature>
<feature type="transmembrane region" description="Helical" evidence="7">
    <location>
        <begin position="75"/>
        <end position="96"/>
    </location>
</feature>
<evidence type="ECO:0000256" key="4">
    <source>
        <dbReference type="ARBA" id="ARBA00022748"/>
    </source>
</evidence>
<evidence type="ECO:0000256" key="6">
    <source>
        <dbReference type="ARBA" id="ARBA00023136"/>
    </source>
</evidence>
<feature type="transmembrane region" description="Helical" evidence="7">
    <location>
        <begin position="140"/>
        <end position="159"/>
    </location>
</feature>
<organism evidence="9">
    <name type="scientific">Reclinomonas americana ATCC 50283</name>
    <dbReference type="NCBI Taxonomy" id="1295594"/>
    <lineage>
        <taxon>Eukaryota</taxon>
        <taxon>Discoba</taxon>
        <taxon>Jakobida</taxon>
        <taxon>Histionina</taxon>
        <taxon>Histionidae</taxon>
        <taxon>Reclinomonas</taxon>
    </lineage>
</organism>
<dbReference type="GO" id="GO:0015232">
    <property type="term" value="F:heme transmembrane transporter activity"/>
    <property type="evidence" value="ECO:0007669"/>
    <property type="project" value="InterPro"/>
</dbReference>
<keyword evidence="3 7" id="KW-0812">Transmembrane</keyword>
<evidence type="ECO:0000256" key="5">
    <source>
        <dbReference type="ARBA" id="ARBA00022989"/>
    </source>
</evidence>
<dbReference type="InterPro" id="IPR003557">
    <property type="entry name" value="Cyt_c_biogenesis_CcmC"/>
</dbReference>
<reference evidence="9" key="2">
    <citation type="journal article" date="2006" name="RNA">
        <title>Hybrid E. coli--Mitochondrial ribonuclease P RNAs are catalytically active.</title>
        <authorList>
            <person name="Seif E."/>
            <person name="Cadieux A."/>
            <person name="Lang B.F."/>
        </authorList>
    </citation>
    <scope>NUCLEOTIDE SEQUENCE</scope>
    <source>
        <strain evidence="9">ATCC 50283</strain>
    </source>
</reference>
<evidence type="ECO:0000313" key="9">
    <source>
        <dbReference type="EMBL" id="AGH24367.1"/>
    </source>
</evidence>
<comment type="similarity">
    <text evidence="2">Belongs to the CcmC/CycZ/HelC family.</text>
</comment>
<dbReference type="PANTHER" id="PTHR30071:SF1">
    <property type="entry name" value="CYTOCHROME B_B6 PROTEIN-RELATED"/>
    <property type="match status" value="1"/>
</dbReference>
<sequence length="251" mass="29297">MIHNTQEIKKKSEYDSYIKIIKPSNLMYITSIILPVLYFSAISFLIASFYLGIFIADTDIQQGENYRIIYIHVPSAWTCLLLYILLTISSTIFLVIKNPIALFISKSLAKMGILFTFITLLTGSLWGYPVWGTFWVWDARLTSVLILFFIYLIIWSFFLSKDEKTNKIGNILTLIFFAIIPIIKYSVDWWTTLHQGSSITQFKNTIHFSILLPTSFMYISFLLFIFYILICDLRKDILIKKITIIKDLQNK</sequence>
<dbReference type="PANTHER" id="PTHR30071">
    <property type="entry name" value="HEME EXPORTER PROTEIN C"/>
    <property type="match status" value="1"/>
</dbReference>
<dbReference type="GO" id="GO:0017004">
    <property type="term" value="P:cytochrome complex assembly"/>
    <property type="evidence" value="ECO:0007669"/>
    <property type="project" value="UniProtKB-KW"/>
</dbReference>
<reference evidence="9" key="3">
    <citation type="journal article" date="2013" name="Genome Biol. Evol.">
        <title>Strikingly bacteria-like and gene-rich mitochondrial genomes throughout jakobid protists.</title>
        <authorList>
            <person name="Burger G."/>
            <person name="Gray M.W."/>
            <person name="Forget L."/>
            <person name="Lang B.F."/>
        </authorList>
    </citation>
    <scope>NUCLEOTIDE SEQUENCE</scope>
    <source>
        <strain evidence="9">ATCC 50283</strain>
    </source>
</reference>
<dbReference type="InterPro" id="IPR002541">
    <property type="entry name" value="Cyt_c_assembly"/>
</dbReference>
<feature type="transmembrane region" description="Helical" evidence="7">
    <location>
        <begin position="210"/>
        <end position="230"/>
    </location>
</feature>
<keyword evidence="6 7" id="KW-0472">Membrane</keyword>
<evidence type="ECO:0000256" key="3">
    <source>
        <dbReference type="ARBA" id="ARBA00022692"/>
    </source>
</evidence>